<reference evidence="1" key="1">
    <citation type="journal article" date="2015" name="Genome Announc.">
        <title>Draft Genome Sequence of Tolypothrix boutellei Strain VB521301.</title>
        <authorList>
            <person name="Chandrababunaidu M.M."/>
            <person name="Singh D."/>
            <person name="Sen D."/>
            <person name="Bhan S."/>
            <person name="Das S."/>
            <person name="Gupta A."/>
            <person name="Adhikary S.P."/>
            <person name="Tripathy S."/>
        </authorList>
    </citation>
    <scope>NUCLEOTIDE SEQUENCE</scope>
    <source>
        <strain evidence="1">VB521301</strain>
    </source>
</reference>
<gene>
    <name evidence="1" type="ORF">DA73_0227640</name>
</gene>
<protein>
    <submittedName>
        <fullName evidence="1">Uncharacterized protein</fullName>
    </submittedName>
</protein>
<sequence length="101" mass="11943">MQSVRLRLQKKQLRNFPKHYNLFHLNNLLLFKLEAELQSGTKFERSQIPKTLVLPTSSTRSNFERIKSTFKKQQTDKMGHWARSFCLPCLLFPNSKGEHHS</sequence>
<comment type="caution">
    <text evidence="1">The sequence shown here is derived from an EMBL/GenBank/DDBJ whole genome shotgun (WGS) entry which is preliminary data.</text>
</comment>
<dbReference type="AlphaFoldDB" id="A0A0C1QSG9"/>
<evidence type="ECO:0000313" key="1">
    <source>
        <dbReference type="EMBL" id="KIE08374.1"/>
    </source>
</evidence>
<name>A0A0C1QSG9_9CYAN</name>
<dbReference type="STRING" id="1479485.DA73_0227640"/>
<organism evidence="1">
    <name type="scientific">Tolypothrix bouteillei VB521301</name>
    <dbReference type="NCBI Taxonomy" id="1479485"/>
    <lineage>
        <taxon>Bacteria</taxon>
        <taxon>Bacillati</taxon>
        <taxon>Cyanobacteriota</taxon>
        <taxon>Cyanophyceae</taxon>
        <taxon>Nostocales</taxon>
        <taxon>Tolypothrichaceae</taxon>
        <taxon>Tolypothrix</taxon>
    </lineage>
</organism>
<proteinExistence type="predicted"/>
<accession>A0A0C1QSG9</accession>
<dbReference type="EMBL" id="JHEG02000058">
    <property type="protein sequence ID" value="KIE08374.1"/>
    <property type="molecule type" value="Genomic_DNA"/>
</dbReference>